<keyword evidence="2" id="KW-1185">Reference proteome</keyword>
<dbReference type="EMBL" id="KV722638">
    <property type="protein sequence ID" value="OCH84759.1"/>
    <property type="molecule type" value="Genomic_DNA"/>
</dbReference>
<reference evidence="1 2" key="1">
    <citation type="submission" date="2016-07" db="EMBL/GenBank/DDBJ databases">
        <title>Draft genome of the white-rot fungus Obba rivulosa 3A-2.</title>
        <authorList>
            <consortium name="DOE Joint Genome Institute"/>
            <person name="Miettinen O."/>
            <person name="Riley R."/>
            <person name="Acob R."/>
            <person name="Barry K."/>
            <person name="Cullen D."/>
            <person name="De Vries R."/>
            <person name="Hainaut M."/>
            <person name="Hatakka A."/>
            <person name="Henrissat B."/>
            <person name="Hilden K."/>
            <person name="Kuo R."/>
            <person name="Labutti K."/>
            <person name="Lipzen A."/>
            <person name="Makela M.R."/>
            <person name="Sandor L."/>
            <person name="Spatafora J.W."/>
            <person name="Grigoriev I.V."/>
            <person name="Hibbett D.S."/>
        </authorList>
    </citation>
    <scope>NUCLEOTIDE SEQUENCE [LARGE SCALE GENOMIC DNA]</scope>
    <source>
        <strain evidence="1 2">3A-2</strain>
    </source>
</reference>
<protein>
    <submittedName>
        <fullName evidence="1">Uncharacterized protein</fullName>
    </submittedName>
</protein>
<dbReference type="PROSITE" id="PS51257">
    <property type="entry name" value="PROKAR_LIPOPROTEIN"/>
    <property type="match status" value="1"/>
</dbReference>
<name>A0A8E2DGF3_9APHY</name>
<evidence type="ECO:0000313" key="1">
    <source>
        <dbReference type="EMBL" id="OCH84759.1"/>
    </source>
</evidence>
<proteinExistence type="predicted"/>
<dbReference type="Proteomes" id="UP000250043">
    <property type="component" value="Unassembled WGS sequence"/>
</dbReference>
<accession>A0A8E2DGF3</accession>
<evidence type="ECO:0000313" key="2">
    <source>
        <dbReference type="Proteomes" id="UP000250043"/>
    </source>
</evidence>
<sequence length="127" mass="13683">MVVGRTAIFMSAGTNLSKTRTVIFPAQVLAAACSLLERPPLEGCVSIWTEWLPLRIPVSAHAIRTNCLRVQNNRKFSTALRNGARDGCSIRSRPSNDITGTFAAAPTACPATAAPRSERLAGSCWKR</sequence>
<organism evidence="1 2">
    <name type="scientific">Obba rivulosa</name>
    <dbReference type="NCBI Taxonomy" id="1052685"/>
    <lineage>
        <taxon>Eukaryota</taxon>
        <taxon>Fungi</taxon>
        <taxon>Dikarya</taxon>
        <taxon>Basidiomycota</taxon>
        <taxon>Agaricomycotina</taxon>
        <taxon>Agaricomycetes</taxon>
        <taxon>Polyporales</taxon>
        <taxon>Gelatoporiaceae</taxon>
        <taxon>Obba</taxon>
    </lineage>
</organism>
<dbReference type="AlphaFoldDB" id="A0A8E2DGF3"/>
<gene>
    <name evidence="1" type="ORF">OBBRIDRAFT_377954</name>
</gene>